<proteinExistence type="predicted"/>
<keyword evidence="2" id="KW-1185">Reference proteome</keyword>
<dbReference type="Proteomes" id="UP000678393">
    <property type="component" value="Unassembled WGS sequence"/>
</dbReference>
<gene>
    <name evidence="1" type="ORF">CUNI_LOCUS1192</name>
</gene>
<name>A0A8S3YGG1_9EUPU</name>
<accession>A0A8S3YGG1</accession>
<evidence type="ECO:0000313" key="2">
    <source>
        <dbReference type="Proteomes" id="UP000678393"/>
    </source>
</evidence>
<dbReference type="AlphaFoldDB" id="A0A8S3YGG1"/>
<reference evidence="1" key="1">
    <citation type="submission" date="2021-04" db="EMBL/GenBank/DDBJ databases">
        <authorList>
            <consortium name="Molecular Ecology Group"/>
        </authorList>
    </citation>
    <scope>NUCLEOTIDE SEQUENCE</scope>
</reference>
<sequence>MNVFKCLTRHLDLSTAAHSRSSTVSTSGKFQKKIAGQRTFGSKHSSAGNAYPVAILNQCKTCILWFATDQSDLFG</sequence>
<evidence type="ECO:0000313" key="1">
    <source>
        <dbReference type="EMBL" id="CAG5115634.1"/>
    </source>
</evidence>
<dbReference type="EMBL" id="CAJHNH020000143">
    <property type="protein sequence ID" value="CAG5115634.1"/>
    <property type="molecule type" value="Genomic_DNA"/>
</dbReference>
<feature type="non-terminal residue" evidence="1">
    <location>
        <position position="75"/>
    </location>
</feature>
<protein>
    <submittedName>
        <fullName evidence="1">Uncharacterized protein</fullName>
    </submittedName>
</protein>
<comment type="caution">
    <text evidence="1">The sequence shown here is derived from an EMBL/GenBank/DDBJ whole genome shotgun (WGS) entry which is preliminary data.</text>
</comment>
<organism evidence="1 2">
    <name type="scientific">Candidula unifasciata</name>
    <dbReference type="NCBI Taxonomy" id="100452"/>
    <lineage>
        <taxon>Eukaryota</taxon>
        <taxon>Metazoa</taxon>
        <taxon>Spiralia</taxon>
        <taxon>Lophotrochozoa</taxon>
        <taxon>Mollusca</taxon>
        <taxon>Gastropoda</taxon>
        <taxon>Heterobranchia</taxon>
        <taxon>Euthyneura</taxon>
        <taxon>Panpulmonata</taxon>
        <taxon>Eupulmonata</taxon>
        <taxon>Stylommatophora</taxon>
        <taxon>Helicina</taxon>
        <taxon>Helicoidea</taxon>
        <taxon>Geomitridae</taxon>
        <taxon>Candidula</taxon>
    </lineage>
</organism>